<dbReference type="AlphaFoldDB" id="A0A1G9B4D7"/>
<gene>
    <name evidence="2" type="ORF">SAMN04487954_1152</name>
</gene>
<dbReference type="InterPro" id="IPR027417">
    <property type="entry name" value="P-loop_NTPase"/>
</dbReference>
<keyword evidence="3" id="KW-1185">Reference proteome</keyword>
<proteinExistence type="predicted"/>
<name>A0A1G9B4D7_9GAMM</name>
<dbReference type="Gene3D" id="3.40.50.300">
    <property type="entry name" value="P-loop containing nucleotide triphosphate hydrolases"/>
    <property type="match status" value="1"/>
</dbReference>
<sequence length="74" mass="8191">MTVHESQGSEFTHTTLMLPDAPNPFLTRELVYTGITRARDWLTVVETGRSMLDEAVTREVSGLGSGLVDNWPLS</sequence>
<organism evidence="2 3">
    <name type="scientific">Billgrantia gudaonensis</name>
    <dbReference type="NCBI Taxonomy" id="376427"/>
    <lineage>
        <taxon>Bacteria</taxon>
        <taxon>Pseudomonadati</taxon>
        <taxon>Pseudomonadota</taxon>
        <taxon>Gammaproteobacteria</taxon>
        <taxon>Oceanospirillales</taxon>
        <taxon>Halomonadaceae</taxon>
        <taxon>Billgrantia</taxon>
    </lineage>
</organism>
<dbReference type="GO" id="GO:0004386">
    <property type="term" value="F:helicase activity"/>
    <property type="evidence" value="ECO:0007669"/>
    <property type="project" value="UniProtKB-KW"/>
</dbReference>
<dbReference type="SUPFAM" id="SSF52540">
    <property type="entry name" value="P-loop containing nucleoside triphosphate hydrolases"/>
    <property type="match status" value="1"/>
</dbReference>
<keyword evidence="2" id="KW-0347">Helicase</keyword>
<keyword evidence="2" id="KW-0378">Hydrolase</keyword>
<reference evidence="2 3" key="1">
    <citation type="submission" date="2016-10" db="EMBL/GenBank/DDBJ databases">
        <authorList>
            <person name="de Groot N.N."/>
        </authorList>
    </citation>
    <scope>NUCLEOTIDE SEQUENCE [LARGE SCALE GENOMIC DNA]</scope>
    <source>
        <strain evidence="2 3">CGMCC 1.6133</strain>
    </source>
</reference>
<evidence type="ECO:0000259" key="1">
    <source>
        <dbReference type="Pfam" id="PF13538"/>
    </source>
</evidence>
<keyword evidence="2" id="KW-0067">ATP-binding</keyword>
<accession>A0A1G9B4D7</accession>
<feature type="domain" description="UvrD-like helicase C-terminal" evidence="1">
    <location>
        <begin position="1"/>
        <end position="45"/>
    </location>
</feature>
<dbReference type="InterPro" id="IPR027785">
    <property type="entry name" value="UvrD-like_helicase_C"/>
</dbReference>
<dbReference type="Proteomes" id="UP000198525">
    <property type="component" value="Unassembled WGS sequence"/>
</dbReference>
<evidence type="ECO:0000313" key="3">
    <source>
        <dbReference type="Proteomes" id="UP000198525"/>
    </source>
</evidence>
<dbReference type="EMBL" id="FNES01000015">
    <property type="protein sequence ID" value="SDK34369.1"/>
    <property type="molecule type" value="Genomic_DNA"/>
</dbReference>
<protein>
    <submittedName>
        <fullName evidence="2">UvrD-like helicase C-terminal domain-containing protein</fullName>
    </submittedName>
</protein>
<dbReference type="CDD" id="cd18809">
    <property type="entry name" value="SF1_C_RecD"/>
    <property type="match status" value="1"/>
</dbReference>
<dbReference type="STRING" id="376427.SAMN04487954_1152"/>
<evidence type="ECO:0000313" key="2">
    <source>
        <dbReference type="EMBL" id="SDK34369.1"/>
    </source>
</evidence>
<dbReference type="Pfam" id="PF13538">
    <property type="entry name" value="UvrD_C_2"/>
    <property type="match status" value="1"/>
</dbReference>
<keyword evidence="2" id="KW-0547">Nucleotide-binding</keyword>